<dbReference type="EMBL" id="DRCV01000064">
    <property type="protein sequence ID" value="HDK37667.1"/>
    <property type="molecule type" value="Genomic_DNA"/>
</dbReference>
<accession>A0A831K2U7</accession>
<proteinExistence type="predicted"/>
<protein>
    <recommendedName>
        <fullName evidence="2">IS66 family insertion sequence element accessory protein TnpB</fullName>
    </recommendedName>
</protein>
<evidence type="ECO:0000313" key="1">
    <source>
        <dbReference type="EMBL" id="HDK37667.1"/>
    </source>
</evidence>
<evidence type="ECO:0008006" key="2">
    <source>
        <dbReference type="Google" id="ProtNLM"/>
    </source>
</evidence>
<reference evidence="1" key="1">
    <citation type="journal article" date="2020" name="mSystems">
        <title>Genome- and Community-Level Interaction Insights into Carbon Utilization and Element Cycling Functions of Hydrothermarchaeota in Hydrothermal Sediment.</title>
        <authorList>
            <person name="Zhou Z."/>
            <person name="Liu Y."/>
            <person name="Xu W."/>
            <person name="Pan J."/>
            <person name="Luo Z.H."/>
            <person name="Li M."/>
        </authorList>
    </citation>
    <scope>NUCLEOTIDE SEQUENCE [LARGE SCALE GENOMIC DNA]</scope>
    <source>
        <strain evidence="1">HyVt-26</strain>
    </source>
</reference>
<sequence length="96" mass="10929">MSTHRHTPSEWQQLIEAQQASGLSQKAFCQENGIARATFGYWKRKLKQEQPVVQGHMSGSSWIELSRFATEPSPTAYWQIELDLGNGVCLRLNPVR</sequence>
<comment type="caution">
    <text evidence="1">The sequence shown here is derived from an EMBL/GenBank/DDBJ whole genome shotgun (WGS) entry which is preliminary data.</text>
</comment>
<dbReference type="AlphaFoldDB" id="A0A831K2U7"/>
<name>A0A831K2U7_9GAMM</name>
<dbReference type="NCBIfam" id="NF047593">
    <property type="entry name" value="IS66_ISAeme5_TnpA"/>
    <property type="match status" value="1"/>
</dbReference>
<gene>
    <name evidence="1" type="ORF">ENG92_01435</name>
</gene>
<dbReference type="Proteomes" id="UP000885822">
    <property type="component" value="Unassembled WGS sequence"/>
</dbReference>
<organism evidence="1">
    <name type="scientific">Thiolapillus brandeum</name>
    <dbReference type="NCBI Taxonomy" id="1076588"/>
    <lineage>
        <taxon>Bacteria</taxon>
        <taxon>Pseudomonadati</taxon>
        <taxon>Pseudomonadota</taxon>
        <taxon>Gammaproteobacteria</taxon>
        <taxon>Chromatiales</taxon>
        <taxon>Sedimenticolaceae</taxon>
        <taxon>Thiolapillus</taxon>
    </lineage>
</organism>